<dbReference type="AlphaFoldDB" id="A0AAV7H8V1"/>
<feature type="domain" description="Glycosyl transferase 48" evidence="2">
    <location>
        <begin position="7"/>
        <end position="206"/>
    </location>
</feature>
<organism evidence="3 4">
    <name type="scientific">Dendrobium chrysotoxum</name>
    <name type="common">Orchid</name>
    <dbReference type="NCBI Taxonomy" id="161865"/>
    <lineage>
        <taxon>Eukaryota</taxon>
        <taxon>Viridiplantae</taxon>
        <taxon>Streptophyta</taxon>
        <taxon>Embryophyta</taxon>
        <taxon>Tracheophyta</taxon>
        <taxon>Spermatophyta</taxon>
        <taxon>Magnoliopsida</taxon>
        <taxon>Liliopsida</taxon>
        <taxon>Asparagales</taxon>
        <taxon>Orchidaceae</taxon>
        <taxon>Epidendroideae</taxon>
        <taxon>Malaxideae</taxon>
        <taxon>Dendrobiinae</taxon>
        <taxon>Dendrobium</taxon>
    </lineage>
</organism>
<dbReference type="GO" id="GO:0005886">
    <property type="term" value="C:plasma membrane"/>
    <property type="evidence" value="ECO:0007669"/>
    <property type="project" value="TreeGrafter"/>
</dbReference>
<evidence type="ECO:0000256" key="1">
    <source>
        <dbReference type="SAM" id="Phobius"/>
    </source>
</evidence>
<keyword evidence="1" id="KW-0812">Transmembrane</keyword>
<comment type="caution">
    <text evidence="3">The sequence shown here is derived from an EMBL/GenBank/DDBJ whole genome shotgun (WGS) entry which is preliminary data.</text>
</comment>
<dbReference type="PANTHER" id="PTHR12741:SF106">
    <property type="entry name" value="CALLOSE SYNTHASE 5"/>
    <property type="match status" value="1"/>
</dbReference>
<dbReference type="Pfam" id="PF02364">
    <property type="entry name" value="Glucan_synthase"/>
    <property type="match status" value="1"/>
</dbReference>
<feature type="transmembrane region" description="Helical" evidence="1">
    <location>
        <begin position="160"/>
        <end position="183"/>
    </location>
</feature>
<dbReference type="PANTHER" id="PTHR12741">
    <property type="entry name" value="LYST-INTERACTING PROTEIN LIP5 DOPAMINE RESPONSIVE PROTEIN DRG-1"/>
    <property type="match status" value="1"/>
</dbReference>
<evidence type="ECO:0000259" key="2">
    <source>
        <dbReference type="Pfam" id="PF02364"/>
    </source>
</evidence>
<dbReference type="Proteomes" id="UP000775213">
    <property type="component" value="Unassembled WGS sequence"/>
</dbReference>
<reference evidence="3 4" key="1">
    <citation type="journal article" date="2021" name="Hortic Res">
        <title>Chromosome-scale assembly of the Dendrobium chrysotoxum genome enhances the understanding of orchid evolution.</title>
        <authorList>
            <person name="Zhang Y."/>
            <person name="Zhang G.Q."/>
            <person name="Zhang D."/>
            <person name="Liu X.D."/>
            <person name="Xu X.Y."/>
            <person name="Sun W.H."/>
            <person name="Yu X."/>
            <person name="Zhu X."/>
            <person name="Wang Z.W."/>
            <person name="Zhao X."/>
            <person name="Zhong W.Y."/>
            <person name="Chen H."/>
            <person name="Yin W.L."/>
            <person name="Huang T."/>
            <person name="Niu S.C."/>
            <person name="Liu Z.J."/>
        </authorList>
    </citation>
    <scope>NUCLEOTIDE SEQUENCE [LARGE SCALE GENOMIC DNA]</scope>
    <source>
        <strain evidence="3">Lindl</strain>
    </source>
</reference>
<dbReference type="GO" id="GO:0006075">
    <property type="term" value="P:(1-&gt;3)-beta-D-glucan biosynthetic process"/>
    <property type="evidence" value="ECO:0007669"/>
    <property type="project" value="InterPro"/>
</dbReference>
<protein>
    <recommendedName>
        <fullName evidence="2">Glycosyl transferase 48 domain-containing protein</fullName>
    </recommendedName>
</protein>
<accession>A0AAV7H8V1</accession>
<keyword evidence="1" id="KW-1133">Transmembrane helix</keyword>
<dbReference type="GO" id="GO:0000148">
    <property type="term" value="C:1,3-beta-D-glucan synthase complex"/>
    <property type="evidence" value="ECO:0007669"/>
    <property type="project" value="InterPro"/>
</dbReference>
<name>A0AAV7H8V1_DENCH</name>
<keyword evidence="4" id="KW-1185">Reference proteome</keyword>
<dbReference type="EMBL" id="JAGFBR010000006">
    <property type="protein sequence ID" value="KAH0465311.1"/>
    <property type="molecule type" value="Genomic_DNA"/>
</dbReference>
<proteinExistence type="predicted"/>
<dbReference type="InterPro" id="IPR003440">
    <property type="entry name" value="Glyco_trans_48_dom"/>
</dbReference>
<dbReference type="GO" id="GO:0003843">
    <property type="term" value="F:1,3-beta-D-glucan synthase activity"/>
    <property type="evidence" value="ECO:0007669"/>
    <property type="project" value="InterPro"/>
</dbReference>
<evidence type="ECO:0000313" key="3">
    <source>
        <dbReference type="EMBL" id="KAH0465311.1"/>
    </source>
</evidence>
<sequence length="219" mass="25244">MRNLLEEFNKDHGLRPPTILSVREHIFIGSISSLGWFMSNQEIIFETIGQKVLATPLKVRFQYGHPNVFDRNFHIIRGGISKASRLIYLSKDIFVGVNLTLRQGNITHHEYIQVGKGRDVGLDQIFLFEGKVAKNNGEQILNRDIYCSGHQFDFFRMLSYYFITVWFYISSMMNVIIVHIFLYGKPYLSLSGLEAAIMKQALMRENNPLKAAMASQYVV</sequence>
<evidence type="ECO:0000313" key="4">
    <source>
        <dbReference type="Proteomes" id="UP000775213"/>
    </source>
</evidence>
<gene>
    <name evidence="3" type="ORF">IEQ34_005414</name>
</gene>
<keyword evidence="1" id="KW-0472">Membrane</keyword>